<dbReference type="GeneID" id="25030189"/>
<dbReference type="PANTHER" id="PTHR10997">
    <property type="entry name" value="IMPORTIN-7, 8, 11"/>
    <property type="match status" value="1"/>
</dbReference>
<dbReference type="Gene3D" id="1.25.10.10">
    <property type="entry name" value="Leucine-rich Repeat Variant"/>
    <property type="match status" value="1"/>
</dbReference>
<protein>
    <submittedName>
        <fullName evidence="6">Karyopherin Kap113</fullName>
    </submittedName>
</protein>
<evidence type="ECO:0000313" key="6">
    <source>
        <dbReference type="EMBL" id="EPX70986.1"/>
    </source>
</evidence>
<name>S9PP21_SCHOY</name>
<keyword evidence="3" id="KW-0813">Transport</keyword>
<dbReference type="InterPro" id="IPR016024">
    <property type="entry name" value="ARM-type_fold"/>
</dbReference>
<keyword evidence="7" id="KW-1185">Reference proteome</keyword>
<dbReference type="Pfam" id="PF03810">
    <property type="entry name" value="IBN_N"/>
    <property type="match status" value="1"/>
</dbReference>
<feature type="domain" description="Importin N-terminal" evidence="5">
    <location>
        <begin position="24"/>
        <end position="113"/>
    </location>
</feature>
<evidence type="ECO:0000256" key="1">
    <source>
        <dbReference type="ARBA" id="ARBA00004123"/>
    </source>
</evidence>
<dbReference type="PROSITE" id="PS50166">
    <property type="entry name" value="IMPORTIN_B_NT"/>
    <property type="match status" value="1"/>
</dbReference>
<sequence length="983" mass="112300">MEIDPVLYQLKRAASQNPAAVKDAETYLQEWKKEPGFFAKLYSIFLDKQNDISLRWLAIIQIRNSIDVIWRKNTKSSLLPGEKDFFRNNALAGSIHSEDQLVVQNALVLSRIARQDYPSEWPSLFQELISSLHQNFDAQQPHLALRLLITLHHIVKAMAGNRLLQARKTFYEITPHLLMTLQPILDWHLSQWIHALETSSMQSSEAIYYSMQISRYALKTCRRLVIFGVPNPSDSDLSKEMLAFGAVSQQKVLNLLTNFYISPSSSPMDDRIFDQLFAHAYLFNKLLFDFASYSPCLTVFPSTIDYISVHMSWLPQVDKLFAASSNFPESLKDLEKLVLMSLRVFITVLKEIEDTKTSHPVASENIRQSFLTDDRHFLLLRFIITKLLVLSEADFEDWSEDPEQWVLDQSTHDADYNIRPCSENLLKCLFDHFGEFYSYQFESMLESVFQCPSTLEESIQQDALLCSIGTGASHLKEMFPFTDWLEKAAIPNLSKITNGGVARVLRRRVSIFLSQWIEHVPSGEPLMGLIYHIYALLLNRNDPCNDSVVRLTSIDSLRAVLDDWSFSEGEFLNVKNDLFYSVLSSINEFQTLEGKLSTLSLLGTLISRAGPEIAPLEEMTVSLLARLWNEWAAEPMLRTRILGVLAQFVIAIKDKSIEFSELLAVIIDYCVNVESPDHVIYEADAMELWSSFLQYVKRLPDEFILLVPHLLYQLSQATSSLPFTLMILNSYLLLQSSVITENYSLDVLERLTNLLSDVKNDTLLALCKTLSLLFEVNASNSIHESLVHSTLLPVVLNSIISSEKHPQTLVQYSLLLSRISLSFPNVIINTCLTQRLSVYMLLQNWISLFDYITHAKDRKLTALAITSLLRTNAEEVLEALNSIMHLWFSVLSEVEEDEKGDAPIYYKNEDYSAVGFYLDESSEEMNRRKMILSRDAVHSVPSKAFFVSTFLECQEKNGGAQVFEKDHLTMVDPALLDQMNSML</sequence>
<dbReference type="GO" id="GO:0006606">
    <property type="term" value="P:protein import into nucleus"/>
    <property type="evidence" value="ECO:0007669"/>
    <property type="project" value="TreeGrafter"/>
</dbReference>
<dbReference type="InterPro" id="IPR013598">
    <property type="entry name" value="Exportin-1/Importin-b-like"/>
</dbReference>
<dbReference type="GO" id="GO:0016973">
    <property type="term" value="P:poly(A)+ mRNA export from nucleus"/>
    <property type="evidence" value="ECO:0007669"/>
    <property type="project" value="EnsemblFungi"/>
</dbReference>
<gene>
    <name evidence="6" type="ORF">SOCG_01207</name>
</gene>
<dbReference type="SMART" id="SM00913">
    <property type="entry name" value="IBN_N"/>
    <property type="match status" value="1"/>
</dbReference>
<dbReference type="InterPro" id="IPR058669">
    <property type="entry name" value="TPR_IPO7/11-like"/>
</dbReference>
<dbReference type="InterPro" id="IPR001494">
    <property type="entry name" value="Importin-beta_N"/>
</dbReference>
<evidence type="ECO:0000313" key="7">
    <source>
        <dbReference type="Proteomes" id="UP000016088"/>
    </source>
</evidence>
<dbReference type="OrthoDB" id="361693at2759"/>
<accession>S9PP21</accession>
<dbReference type="OMA" id="SFHYVFH"/>
<comment type="similarity">
    <text evidence="2">Belongs to the importin beta family.</text>
</comment>
<dbReference type="GO" id="GO:0005829">
    <property type="term" value="C:cytosol"/>
    <property type="evidence" value="ECO:0007669"/>
    <property type="project" value="TreeGrafter"/>
</dbReference>
<proteinExistence type="inferred from homology"/>
<dbReference type="SUPFAM" id="SSF48371">
    <property type="entry name" value="ARM repeat"/>
    <property type="match status" value="1"/>
</dbReference>
<dbReference type="GO" id="GO:0034399">
    <property type="term" value="C:nuclear periphery"/>
    <property type="evidence" value="ECO:0007669"/>
    <property type="project" value="EnsemblFungi"/>
</dbReference>
<dbReference type="Pfam" id="PF08389">
    <property type="entry name" value="Xpo1"/>
    <property type="match status" value="1"/>
</dbReference>
<dbReference type="AlphaFoldDB" id="S9PP21"/>
<evidence type="ECO:0000259" key="5">
    <source>
        <dbReference type="PROSITE" id="PS50166"/>
    </source>
</evidence>
<dbReference type="PANTHER" id="PTHR10997:SF7">
    <property type="entry name" value="IMPORTIN-11"/>
    <property type="match status" value="1"/>
</dbReference>
<evidence type="ECO:0000256" key="2">
    <source>
        <dbReference type="ARBA" id="ARBA00007991"/>
    </source>
</evidence>
<dbReference type="InterPro" id="IPR011989">
    <property type="entry name" value="ARM-like"/>
</dbReference>
<dbReference type="VEuPathDB" id="FungiDB:SOCG_01207"/>
<dbReference type="EMBL" id="KE503208">
    <property type="protein sequence ID" value="EPX70986.1"/>
    <property type="molecule type" value="Genomic_DNA"/>
</dbReference>
<organism evidence="6 7">
    <name type="scientific">Schizosaccharomyces octosporus (strain yFS286)</name>
    <name type="common">Fission yeast</name>
    <name type="synonym">Octosporomyces octosporus</name>
    <dbReference type="NCBI Taxonomy" id="483514"/>
    <lineage>
        <taxon>Eukaryota</taxon>
        <taxon>Fungi</taxon>
        <taxon>Dikarya</taxon>
        <taxon>Ascomycota</taxon>
        <taxon>Taphrinomycotina</taxon>
        <taxon>Schizosaccharomycetes</taxon>
        <taxon>Schizosaccharomycetales</taxon>
        <taxon>Schizosaccharomycetaceae</taxon>
        <taxon>Schizosaccharomyces</taxon>
    </lineage>
</organism>
<dbReference type="GO" id="GO:0005635">
    <property type="term" value="C:nuclear envelope"/>
    <property type="evidence" value="ECO:0007669"/>
    <property type="project" value="TreeGrafter"/>
</dbReference>
<evidence type="ECO:0000256" key="3">
    <source>
        <dbReference type="ARBA" id="ARBA00022448"/>
    </source>
</evidence>
<dbReference type="Pfam" id="PF25758">
    <property type="entry name" value="TPR_IPO11"/>
    <property type="match status" value="1"/>
</dbReference>
<dbReference type="HOGENOM" id="CLU_003886_0_0_1"/>
<dbReference type="GO" id="GO:0031267">
    <property type="term" value="F:small GTPase binding"/>
    <property type="evidence" value="ECO:0007669"/>
    <property type="project" value="InterPro"/>
</dbReference>
<dbReference type="Proteomes" id="UP000016088">
    <property type="component" value="Unassembled WGS sequence"/>
</dbReference>
<keyword evidence="4" id="KW-0539">Nucleus</keyword>
<dbReference type="eggNOG" id="KOG1993">
    <property type="taxonomic scope" value="Eukaryota"/>
</dbReference>
<evidence type="ECO:0000256" key="4">
    <source>
        <dbReference type="ARBA" id="ARBA00023242"/>
    </source>
</evidence>
<comment type="subcellular location">
    <subcellularLocation>
        <location evidence="1">Nucleus</location>
    </subcellularLocation>
</comment>
<dbReference type="RefSeq" id="XP_013019616.1">
    <property type="nucleotide sequence ID" value="XM_013164162.1"/>
</dbReference>
<reference evidence="6 7" key="1">
    <citation type="journal article" date="2011" name="Science">
        <title>Comparative functional genomics of the fission yeasts.</title>
        <authorList>
            <person name="Rhind N."/>
            <person name="Chen Z."/>
            <person name="Yassour M."/>
            <person name="Thompson D.A."/>
            <person name="Haas B.J."/>
            <person name="Habib N."/>
            <person name="Wapinski I."/>
            <person name="Roy S."/>
            <person name="Lin M.F."/>
            <person name="Heiman D.I."/>
            <person name="Young S.K."/>
            <person name="Furuya K."/>
            <person name="Guo Y."/>
            <person name="Pidoux A."/>
            <person name="Chen H.M."/>
            <person name="Robbertse B."/>
            <person name="Goldberg J.M."/>
            <person name="Aoki K."/>
            <person name="Bayne E.H."/>
            <person name="Berlin A.M."/>
            <person name="Desjardins C.A."/>
            <person name="Dobbs E."/>
            <person name="Dukaj L."/>
            <person name="Fan L."/>
            <person name="FitzGerald M.G."/>
            <person name="French C."/>
            <person name="Gujja S."/>
            <person name="Hansen K."/>
            <person name="Keifenheim D."/>
            <person name="Levin J.Z."/>
            <person name="Mosher R.A."/>
            <person name="Mueller C.A."/>
            <person name="Pfiffner J."/>
            <person name="Priest M."/>
            <person name="Russ C."/>
            <person name="Smialowska A."/>
            <person name="Swoboda P."/>
            <person name="Sykes S.M."/>
            <person name="Vaughn M."/>
            <person name="Vengrova S."/>
            <person name="Yoder R."/>
            <person name="Zeng Q."/>
            <person name="Allshire R."/>
            <person name="Baulcombe D."/>
            <person name="Birren B.W."/>
            <person name="Brown W."/>
            <person name="Ekwall K."/>
            <person name="Kellis M."/>
            <person name="Leatherwood J."/>
            <person name="Levin H."/>
            <person name="Margalit H."/>
            <person name="Martienssen R."/>
            <person name="Nieduszynski C.A."/>
            <person name="Spatafora J.W."/>
            <person name="Friedman N."/>
            <person name="Dalgaard J.Z."/>
            <person name="Baumann P."/>
            <person name="Niki H."/>
            <person name="Regev A."/>
            <person name="Nusbaum C."/>
        </authorList>
    </citation>
    <scope>NUCLEOTIDE SEQUENCE [LARGE SCALE GENOMIC DNA]</scope>
    <source>
        <strain evidence="7">yFS286</strain>
    </source>
</reference>